<dbReference type="EMBL" id="CP041038">
    <property type="protein sequence ID" value="QDE37383.1"/>
    <property type="molecule type" value="Genomic_DNA"/>
</dbReference>
<dbReference type="Proteomes" id="UP000320536">
    <property type="component" value="Chromosome"/>
</dbReference>
<keyword evidence="1" id="KW-0732">Signal</keyword>
<protein>
    <recommendedName>
        <fullName evidence="4">Lipoprotein</fullName>
    </recommendedName>
</protein>
<name>A0ABX5VXX8_9CHLA</name>
<evidence type="ECO:0000256" key="1">
    <source>
        <dbReference type="SAM" id="SignalP"/>
    </source>
</evidence>
<evidence type="ECO:0000313" key="2">
    <source>
        <dbReference type="EMBL" id="QDE37383.1"/>
    </source>
</evidence>
<dbReference type="PROSITE" id="PS51257">
    <property type="entry name" value="PROKAR_LIPOPROTEIN"/>
    <property type="match status" value="1"/>
</dbReference>
<feature type="chain" id="PRO_5045501448" description="Lipoprotein" evidence="1">
    <location>
        <begin position="24"/>
        <end position="62"/>
    </location>
</feature>
<keyword evidence="3" id="KW-1185">Reference proteome</keyword>
<organism evidence="2 3">
    <name type="scientific">Chlamydophila parapsittaci</name>
    <dbReference type="NCBI Taxonomy" id="344886"/>
    <lineage>
        <taxon>Bacteria</taxon>
        <taxon>Pseudomonadati</taxon>
        <taxon>Chlamydiota</taxon>
        <taxon>Chlamydiia</taxon>
        <taxon>Chlamydiales</taxon>
        <taxon>Chlamydiaceae</taxon>
        <taxon>Chlamydia/Chlamydophila group</taxon>
        <taxon>Chlamydia</taxon>
    </lineage>
</organism>
<dbReference type="RefSeq" id="WP_014943687.1">
    <property type="nucleotide sequence ID" value="NZ_CP041038.1"/>
</dbReference>
<reference evidence="2 3" key="1">
    <citation type="journal article" date="2020" name="Data Brief">
        <title>Data of de novo genome assembly of the Chlamydia psittaci strain isolated from the livestock in Volga Region, Russian Federation.</title>
        <authorList>
            <person name="Feodorova V.A."/>
            <person name="Zaitsev S.S."/>
            <person name="Khizhnyakova M.A."/>
            <person name="Saltykov Y.V."/>
            <person name="Evstifeev V.V."/>
            <person name="Khusainov F.M."/>
            <person name="Yakovlev S.I."/>
            <person name="Larionova O.S."/>
            <person name="Motin V.L."/>
        </authorList>
    </citation>
    <scope>NUCLEOTIDE SEQUENCE [LARGE SCALE GENOMIC DNA]</scope>
    <source>
        <strain evidence="2 3">Rostinovo-70</strain>
    </source>
</reference>
<evidence type="ECO:0000313" key="3">
    <source>
        <dbReference type="Proteomes" id="UP000320536"/>
    </source>
</evidence>
<feature type="signal peptide" evidence="1">
    <location>
        <begin position="1"/>
        <end position="23"/>
    </location>
</feature>
<proteinExistence type="predicted"/>
<gene>
    <name evidence="2" type="ORF">FI836_03655</name>
</gene>
<sequence>MRRFSFVYGIFFLSLFVSSCSYAPPPRSYILAQRRVPLIKQANSLDFSVAKSIFHASYPQNI</sequence>
<accession>A0ABX5VXX8</accession>
<evidence type="ECO:0008006" key="4">
    <source>
        <dbReference type="Google" id="ProtNLM"/>
    </source>
</evidence>